<proteinExistence type="predicted"/>
<dbReference type="EMBL" id="CDRZ01000262">
    <property type="protein sequence ID" value="CEO89887.1"/>
    <property type="molecule type" value="Genomic_DNA"/>
</dbReference>
<evidence type="ECO:0000313" key="3">
    <source>
        <dbReference type="Proteomes" id="UP000046155"/>
    </source>
</evidence>
<dbReference type="InterPro" id="IPR038503">
    <property type="entry name" value="SpoIIIAH_sf"/>
</dbReference>
<protein>
    <recommendedName>
        <fullName evidence="4">Stage III sporulation protein AH</fullName>
    </recommendedName>
</protein>
<dbReference type="Pfam" id="PF12685">
    <property type="entry name" value="SpoIIIAH"/>
    <property type="match status" value="1"/>
</dbReference>
<gene>
    <name evidence="2" type="ORF">SSCH_630025</name>
</gene>
<dbReference type="InterPro" id="IPR024232">
    <property type="entry name" value="SpoIIIAH"/>
</dbReference>
<dbReference type="AlphaFoldDB" id="A0A0B7MQB2"/>
<organism evidence="2 3">
    <name type="scientific">Syntrophaceticus schinkii</name>
    <dbReference type="NCBI Taxonomy" id="499207"/>
    <lineage>
        <taxon>Bacteria</taxon>
        <taxon>Bacillati</taxon>
        <taxon>Bacillota</taxon>
        <taxon>Clostridia</taxon>
        <taxon>Thermoanaerobacterales</taxon>
        <taxon>Thermoanaerobacterales Family III. Incertae Sedis</taxon>
        <taxon>Syntrophaceticus</taxon>
    </lineage>
</organism>
<sequence length="95" mass="10270">MLKEIAGNPASSVETRDHAQQQLMKITERTAREVELEKLVVAQGFKDAVVLIQDQSATVIIQGTSLSGSEAEKIKDVVGRVALLEPGSIYVIPKP</sequence>
<name>A0A0B7MQB2_9FIRM</name>
<accession>A0A0B7MQB2</accession>
<keyword evidence="3" id="KW-1185">Reference proteome</keyword>
<dbReference type="Gene3D" id="1.10.287.4300">
    <property type="entry name" value="Stage III sporulation protein AH-like"/>
    <property type="match status" value="1"/>
</dbReference>
<evidence type="ECO:0008006" key="4">
    <source>
        <dbReference type="Google" id="ProtNLM"/>
    </source>
</evidence>
<dbReference type="Proteomes" id="UP000046155">
    <property type="component" value="Unassembled WGS sequence"/>
</dbReference>
<reference evidence="3" key="1">
    <citation type="submission" date="2015-01" db="EMBL/GenBank/DDBJ databases">
        <authorList>
            <person name="Manzoor Shahid"/>
            <person name="Zubair Saima"/>
        </authorList>
    </citation>
    <scope>NUCLEOTIDE SEQUENCE [LARGE SCALE GENOMIC DNA]</scope>
    <source>
        <strain evidence="3">Sp3</strain>
    </source>
</reference>
<feature type="region of interest" description="Disordered" evidence="1">
    <location>
        <begin position="1"/>
        <end position="21"/>
    </location>
</feature>
<evidence type="ECO:0000256" key="1">
    <source>
        <dbReference type="SAM" id="MobiDB-lite"/>
    </source>
</evidence>
<evidence type="ECO:0000313" key="2">
    <source>
        <dbReference type="EMBL" id="CEO89887.1"/>
    </source>
</evidence>